<protein>
    <submittedName>
        <fullName evidence="1">Uncharacterized protein</fullName>
    </submittedName>
</protein>
<evidence type="ECO:0000313" key="1">
    <source>
        <dbReference type="EMBL" id="CAI6333943.1"/>
    </source>
</evidence>
<reference evidence="1" key="1">
    <citation type="submission" date="2023-01" db="EMBL/GenBank/DDBJ databases">
        <authorList>
            <person name="Van Ghelder C."/>
            <person name="Rancurel C."/>
        </authorList>
    </citation>
    <scope>NUCLEOTIDE SEQUENCE</scope>
    <source>
        <strain evidence="1">CNCM I-4278</strain>
    </source>
</reference>
<name>A0A9W4UGM0_9PLEO</name>
<comment type="caution">
    <text evidence="1">The sequence shown here is derived from an EMBL/GenBank/DDBJ whole genome shotgun (WGS) entry which is preliminary data.</text>
</comment>
<evidence type="ECO:0000313" key="2">
    <source>
        <dbReference type="Proteomes" id="UP001152607"/>
    </source>
</evidence>
<dbReference type="EMBL" id="CAOQHR010000004">
    <property type="protein sequence ID" value="CAI6333943.1"/>
    <property type="molecule type" value="Genomic_DNA"/>
</dbReference>
<dbReference type="Proteomes" id="UP001152607">
    <property type="component" value="Unassembled WGS sequence"/>
</dbReference>
<organism evidence="1 2">
    <name type="scientific">Periconia digitata</name>
    <dbReference type="NCBI Taxonomy" id="1303443"/>
    <lineage>
        <taxon>Eukaryota</taxon>
        <taxon>Fungi</taxon>
        <taxon>Dikarya</taxon>
        <taxon>Ascomycota</taxon>
        <taxon>Pezizomycotina</taxon>
        <taxon>Dothideomycetes</taxon>
        <taxon>Pleosporomycetidae</taxon>
        <taxon>Pleosporales</taxon>
        <taxon>Massarineae</taxon>
        <taxon>Periconiaceae</taxon>
        <taxon>Periconia</taxon>
    </lineage>
</organism>
<dbReference type="AlphaFoldDB" id="A0A9W4UGM0"/>
<accession>A0A9W4UGM0</accession>
<gene>
    <name evidence="1" type="ORF">PDIGIT_LOCUS6995</name>
</gene>
<proteinExistence type="predicted"/>
<sequence>MSGRSQMHSCPQSALMTAATVIPFPPHHLCCEASIRTTLANLAFPFENSRQAAALQQTTSIPIPPRLLFFPTHHKTGNTTQNPEYRRICIITMPARIDNC</sequence>
<keyword evidence="2" id="KW-1185">Reference proteome</keyword>